<dbReference type="AlphaFoldDB" id="A0A0K8TQN5"/>
<organism evidence="2">
    <name type="scientific">Tabanus bromius</name>
    <name type="common">Band-eyed brown horse fly</name>
    <dbReference type="NCBI Taxonomy" id="304241"/>
    <lineage>
        <taxon>Eukaryota</taxon>
        <taxon>Metazoa</taxon>
        <taxon>Ecdysozoa</taxon>
        <taxon>Arthropoda</taxon>
        <taxon>Hexapoda</taxon>
        <taxon>Insecta</taxon>
        <taxon>Pterygota</taxon>
        <taxon>Neoptera</taxon>
        <taxon>Endopterygota</taxon>
        <taxon>Diptera</taxon>
        <taxon>Brachycera</taxon>
        <taxon>Tabanomorpha</taxon>
        <taxon>Tabanoidea</taxon>
        <taxon>Tabanidae</taxon>
        <taxon>Tabanus</taxon>
    </lineage>
</organism>
<protein>
    <submittedName>
        <fullName evidence="2">Putative conserved plasma membrane protein</fullName>
    </submittedName>
</protein>
<name>A0A0K8TQN5_TABBR</name>
<dbReference type="PANTHER" id="PTHR31493">
    <property type="entry name" value="NAZO FAMILY MEMBER"/>
    <property type="match status" value="1"/>
</dbReference>
<dbReference type="PANTHER" id="PTHR31493:SF1">
    <property type="entry name" value="PROTEIN C19ORF12"/>
    <property type="match status" value="1"/>
</dbReference>
<comment type="similarity">
    <text evidence="1">Belongs to the C19orf12 family.</text>
</comment>
<proteinExistence type="evidence at transcript level"/>
<sequence>MPVTATEVIDAVSVLTDDANMKVTLKQSGKGAIICGATCFVGGIVGGPIGLAVGGMLGGLGAAALTHGTFKPVSEIIKNDLTPGQKEELSTRVMNVVREIHPSDIVVLLPLILGNPSMQQAVLRTVTSFITGEMRLQIVD</sequence>
<evidence type="ECO:0000313" key="2">
    <source>
        <dbReference type="EMBL" id="JAI16476.1"/>
    </source>
</evidence>
<dbReference type="EMBL" id="GDAI01001127">
    <property type="protein sequence ID" value="JAI16476.1"/>
    <property type="molecule type" value="mRNA"/>
</dbReference>
<reference evidence="2" key="1">
    <citation type="journal article" date="2015" name="Insect Biochem. Mol. Biol.">
        <title>An insight into the sialome of the horse fly, Tabanus bromius.</title>
        <authorList>
            <person name="Ribeiro J.M."/>
            <person name="Kazimirova M."/>
            <person name="Takac P."/>
            <person name="Andersen J.F."/>
            <person name="Francischetti I.M."/>
        </authorList>
    </citation>
    <scope>NUCLEOTIDE SEQUENCE</scope>
</reference>
<accession>A0A0K8TQN5</accession>
<evidence type="ECO:0000256" key="1">
    <source>
        <dbReference type="ARBA" id="ARBA00029457"/>
    </source>
</evidence>
<dbReference type="InterPro" id="IPR033369">
    <property type="entry name" value="C19orf12"/>
</dbReference>
<dbReference type="Pfam" id="PF20721">
    <property type="entry name" value="C19orf12"/>
    <property type="match status" value="1"/>
</dbReference>